<name>A0AA39ADV0_VITRO</name>
<accession>A0AA39ADV0</accession>
<feature type="region of interest" description="Disordered" evidence="7">
    <location>
        <begin position="222"/>
        <end position="256"/>
    </location>
</feature>
<feature type="region of interest" description="Disordered" evidence="7">
    <location>
        <begin position="34"/>
        <end position="55"/>
    </location>
</feature>
<gene>
    <name evidence="9" type="ORF">PVL29_003346</name>
</gene>
<organism evidence="9 10">
    <name type="scientific">Vitis rotundifolia</name>
    <name type="common">Muscadine grape</name>
    <dbReference type="NCBI Taxonomy" id="103349"/>
    <lineage>
        <taxon>Eukaryota</taxon>
        <taxon>Viridiplantae</taxon>
        <taxon>Streptophyta</taxon>
        <taxon>Embryophyta</taxon>
        <taxon>Tracheophyta</taxon>
        <taxon>Spermatophyta</taxon>
        <taxon>Magnoliopsida</taxon>
        <taxon>eudicotyledons</taxon>
        <taxon>Gunneridae</taxon>
        <taxon>Pentapetalae</taxon>
        <taxon>rosids</taxon>
        <taxon>Vitales</taxon>
        <taxon>Vitaceae</taxon>
        <taxon>Viteae</taxon>
        <taxon>Vitis</taxon>
    </lineage>
</organism>
<dbReference type="GO" id="GO:0005634">
    <property type="term" value="C:nucleus"/>
    <property type="evidence" value="ECO:0007669"/>
    <property type="project" value="UniProtKB-SubCell"/>
</dbReference>
<dbReference type="Pfam" id="PF18439">
    <property type="entry name" value="zf_UBZ"/>
    <property type="match status" value="1"/>
</dbReference>
<dbReference type="AlphaFoldDB" id="A0AA39ADV0"/>
<evidence type="ECO:0000256" key="1">
    <source>
        <dbReference type="ARBA" id="ARBA00004123"/>
    </source>
</evidence>
<keyword evidence="4" id="KW-0227">DNA damage</keyword>
<comment type="subcellular location">
    <subcellularLocation>
        <location evidence="1">Nucleus</location>
    </subcellularLocation>
</comment>
<dbReference type="GO" id="GO:0006281">
    <property type="term" value="P:DNA repair"/>
    <property type="evidence" value="ECO:0007669"/>
    <property type="project" value="UniProtKB-KW"/>
</dbReference>
<dbReference type="Proteomes" id="UP001168098">
    <property type="component" value="Unassembled WGS sequence"/>
</dbReference>
<keyword evidence="3" id="KW-0479">Metal-binding</keyword>
<evidence type="ECO:0000256" key="3">
    <source>
        <dbReference type="ARBA" id="ARBA00022723"/>
    </source>
</evidence>
<feature type="compositionally biased region" description="Basic residues" evidence="7">
    <location>
        <begin position="230"/>
        <end position="240"/>
    </location>
</feature>
<proteinExistence type="predicted"/>
<evidence type="ECO:0000256" key="2">
    <source>
        <dbReference type="ARBA" id="ARBA00022679"/>
    </source>
</evidence>
<feature type="region of interest" description="Disordered" evidence="7">
    <location>
        <begin position="141"/>
        <end position="164"/>
    </location>
</feature>
<keyword evidence="5" id="KW-0234">DNA repair</keyword>
<dbReference type="InterPro" id="IPR041298">
    <property type="entry name" value="UBZ3"/>
</dbReference>
<dbReference type="GO" id="GO:0046872">
    <property type="term" value="F:metal ion binding"/>
    <property type="evidence" value="ECO:0007669"/>
    <property type="project" value="UniProtKB-KW"/>
</dbReference>
<keyword evidence="2" id="KW-0808">Transferase</keyword>
<dbReference type="EMBL" id="JARBHA010000003">
    <property type="protein sequence ID" value="KAJ9705237.1"/>
    <property type="molecule type" value="Genomic_DNA"/>
</dbReference>
<dbReference type="GO" id="GO:0003887">
    <property type="term" value="F:DNA-directed DNA polymerase activity"/>
    <property type="evidence" value="ECO:0007669"/>
    <property type="project" value="TreeGrafter"/>
</dbReference>
<feature type="domain" description="UBZ3-type" evidence="8">
    <location>
        <begin position="171"/>
        <end position="208"/>
    </location>
</feature>
<evidence type="ECO:0000256" key="5">
    <source>
        <dbReference type="ARBA" id="ARBA00023204"/>
    </source>
</evidence>
<evidence type="ECO:0000256" key="6">
    <source>
        <dbReference type="ARBA" id="ARBA00023242"/>
    </source>
</evidence>
<keyword evidence="10" id="KW-1185">Reference proteome</keyword>
<evidence type="ECO:0000259" key="8">
    <source>
        <dbReference type="PROSITE" id="PS51907"/>
    </source>
</evidence>
<evidence type="ECO:0000256" key="7">
    <source>
        <dbReference type="SAM" id="MobiDB-lite"/>
    </source>
</evidence>
<keyword evidence="6" id="KW-0539">Nucleus</keyword>
<evidence type="ECO:0000256" key="4">
    <source>
        <dbReference type="ARBA" id="ARBA00022763"/>
    </source>
</evidence>
<evidence type="ECO:0000313" key="10">
    <source>
        <dbReference type="Proteomes" id="UP001168098"/>
    </source>
</evidence>
<protein>
    <recommendedName>
        <fullName evidence="8">UBZ3-type domain-containing protein</fullName>
    </recommendedName>
</protein>
<dbReference type="PANTHER" id="PTHR11076">
    <property type="entry name" value="DNA REPAIR POLYMERASE UMUC / TRANSFERASE FAMILY MEMBER"/>
    <property type="match status" value="1"/>
</dbReference>
<dbReference type="InterPro" id="IPR050116">
    <property type="entry name" value="DNA_polymerase-Y"/>
</dbReference>
<dbReference type="PROSITE" id="PS51907">
    <property type="entry name" value="ZF_UBZ3"/>
    <property type="match status" value="1"/>
</dbReference>
<feature type="compositionally biased region" description="Basic and acidic residues" evidence="7">
    <location>
        <begin position="143"/>
        <end position="155"/>
    </location>
</feature>
<comment type="caution">
    <text evidence="9">The sequence shown here is derived from an EMBL/GenBank/DDBJ whole genome shotgun (WGS) entry which is preliminary data.</text>
</comment>
<reference evidence="9 10" key="1">
    <citation type="journal article" date="2023" name="BMC Biotechnol.">
        <title>Vitis rotundifolia cv Carlos genome sequencing.</title>
        <authorList>
            <person name="Huff M."/>
            <person name="Hulse-Kemp A."/>
            <person name="Scheffler B."/>
            <person name="Youngblood R."/>
            <person name="Simpson S."/>
            <person name="Babiker E."/>
            <person name="Staton M."/>
        </authorList>
    </citation>
    <scope>NUCLEOTIDE SEQUENCE [LARGE SCALE GENOMIC DNA]</scope>
    <source>
        <tissue evidence="9">Leaf</tissue>
    </source>
</reference>
<evidence type="ECO:0000313" key="9">
    <source>
        <dbReference type="EMBL" id="KAJ9705237.1"/>
    </source>
</evidence>
<dbReference type="GO" id="GO:0042276">
    <property type="term" value="P:error-prone translesion synthesis"/>
    <property type="evidence" value="ECO:0007669"/>
    <property type="project" value="TreeGrafter"/>
</dbReference>
<dbReference type="PANTHER" id="PTHR11076:SF33">
    <property type="entry name" value="DNA POLYMERASE KAPPA"/>
    <property type="match status" value="1"/>
</dbReference>
<sequence>MSHFNEEKDGHLSDPTQKTLANFIISGDASGKNVGEHSSLGSDTSDSHFMVDPENDLSIDNHETCHYVSEDPLDSNLLSDLDHCNFNLSKNSGKIDNNNELPLNGSVDKVNAPNVVGCAPKSYQIEVSHLVEADSFSFSEQCESNRPDRARRTNNDLDDGVPSSNQKEQFLWVNDYKCSLCGIELPPNFVEERQEHFDFHLAEKLQKEESDNSRNLMLNQRFAQRDHTASQRRHKRHKSSKKEGSKSSQKGSKHLPIDTFFVKSNQNF</sequence>